<dbReference type="AlphaFoldDB" id="A0A4C1T3D7"/>
<reference evidence="2 3" key="1">
    <citation type="journal article" date="2019" name="Commun. Biol.">
        <title>The bagworm genome reveals a unique fibroin gene that provides high tensile strength.</title>
        <authorList>
            <person name="Kono N."/>
            <person name="Nakamura H."/>
            <person name="Ohtoshi R."/>
            <person name="Tomita M."/>
            <person name="Numata K."/>
            <person name="Arakawa K."/>
        </authorList>
    </citation>
    <scope>NUCLEOTIDE SEQUENCE [LARGE SCALE GENOMIC DNA]</scope>
</reference>
<feature type="compositionally biased region" description="Basic and acidic residues" evidence="1">
    <location>
        <begin position="112"/>
        <end position="124"/>
    </location>
</feature>
<evidence type="ECO:0000313" key="3">
    <source>
        <dbReference type="Proteomes" id="UP000299102"/>
    </source>
</evidence>
<accession>A0A4C1T3D7</accession>
<protein>
    <submittedName>
        <fullName evidence="2">Uncharacterized protein</fullName>
    </submittedName>
</protein>
<gene>
    <name evidence="2" type="ORF">EVAR_78367_1</name>
</gene>
<proteinExistence type="predicted"/>
<sequence length="135" mass="14989">MVYASGAARTRAVRGGARGCGRSACGTSRAVALIFIAHLIDCVIHQETERRIRGEGATEKISAAYATKELILKKLGKSFRLFSPVHVPSERRTLTLQTRKYIFSVVRSSRSRQERETSASDPRGHKALRAHRRAL</sequence>
<dbReference type="Proteomes" id="UP000299102">
    <property type="component" value="Unassembled WGS sequence"/>
</dbReference>
<name>A0A4C1T3D7_EUMVA</name>
<evidence type="ECO:0000313" key="2">
    <source>
        <dbReference type="EMBL" id="GBP09019.1"/>
    </source>
</evidence>
<organism evidence="2 3">
    <name type="scientific">Eumeta variegata</name>
    <name type="common">Bagworm moth</name>
    <name type="synonym">Eumeta japonica</name>
    <dbReference type="NCBI Taxonomy" id="151549"/>
    <lineage>
        <taxon>Eukaryota</taxon>
        <taxon>Metazoa</taxon>
        <taxon>Ecdysozoa</taxon>
        <taxon>Arthropoda</taxon>
        <taxon>Hexapoda</taxon>
        <taxon>Insecta</taxon>
        <taxon>Pterygota</taxon>
        <taxon>Neoptera</taxon>
        <taxon>Endopterygota</taxon>
        <taxon>Lepidoptera</taxon>
        <taxon>Glossata</taxon>
        <taxon>Ditrysia</taxon>
        <taxon>Tineoidea</taxon>
        <taxon>Psychidae</taxon>
        <taxon>Oiketicinae</taxon>
        <taxon>Eumeta</taxon>
    </lineage>
</organism>
<comment type="caution">
    <text evidence="2">The sequence shown here is derived from an EMBL/GenBank/DDBJ whole genome shotgun (WGS) entry which is preliminary data.</text>
</comment>
<evidence type="ECO:0000256" key="1">
    <source>
        <dbReference type="SAM" id="MobiDB-lite"/>
    </source>
</evidence>
<keyword evidence="3" id="KW-1185">Reference proteome</keyword>
<feature type="compositionally biased region" description="Basic residues" evidence="1">
    <location>
        <begin position="125"/>
        <end position="135"/>
    </location>
</feature>
<dbReference type="EMBL" id="BGZK01000033">
    <property type="protein sequence ID" value="GBP09019.1"/>
    <property type="molecule type" value="Genomic_DNA"/>
</dbReference>
<feature type="region of interest" description="Disordered" evidence="1">
    <location>
        <begin position="112"/>
        <end position="135"/>
    </location>
</feature>